<dbReference type="Proteomes" id="UP000054725">
    <property type="component" value="Unassembled WGS sequence"/>
</dbReference>
<name>A0A0W0X201_9GAMM</name>
<evidence type="ECO:0000313" key="2">
    <source>
        <dbReference type="EMBL" id="KTD38599.1"/>
    </source>
</evidence>
<dbReference type="RefSeq" id="WP_058503592.1">
    <property type="nucleotide sequence ID" value="NZ_CAAAIF010000024.1"/>
</dbReference>
<evidence type="ECO:0000313" key="3">
    <source>
        <dbReference type="Proteomes" id="UP000054725"/>
    </source>
</evidence>
<dbReference type="EMBL" id="LNYO01000006">
    <property type="protein sequence ID" value="KTD38599.1"/>
    <property type="molecule type" value="Genomic_DNA"/>
</dbReference>
<protein>
    <submittedName>
        <fullName evidence="2">Uncharacterized protein</fullName>
    </submittedName>
</protein>
<feature type="chain" id="PRO_5006916057" evidence="1">
    <location>
        <begin position="24"/>
        <end position="136"/>
    </location>
</feature>
<keyword evidence="1" id="KW-0732">Signal</keyword>
<evidence type="ECO:0000256" key="1">
    <source>
        <dbReference type="SAM" id="SignalP"/>
    </source>
</evidence>
<feature type="signal peptide" evidence="1">
    <location>
        <begin position="1"/>
        <end position="23"/>
    </location>
</feature>
<organism evidence="2 3">
    <name type="scientific">Legionella nautarum</name>
    <dbReference type="NCBI Taxonomy" id="45070"/>
    <lineage>
        <taxon>Bacteria</taxon>
        <taxon>Pseudomonadati</taxon>
        <taxon>Pseudomonadota</taxon>
        <taxon>Gammaproteobacteria</taxon>
        <taxon>Legionellales</taxon>
        <taxon>Legionellaceae</taxon>
        <taxon>Legionella</taxon>
    </lineage>
</organism>
<accession>A0A0W0X201</accession>
<dbReference type="AlphaFoldDB" id="A0A0W0X201"/>
<dbReference type="PATRIC" id="fig|45070.6.peg.541"/>
<sequence>MKKKNKKLMMSMTGALIAFSAHAFTNDPSQLIHECEAIAHKLQYLAHTKPDDSCSGDLQIASSYMKVAGTKLQRGKYAQASTSIHYADFELQAISYRPYCEHFANQVKFIRAEVISLANQVDDFNGLKSQVNQEKG</sequence>
<comment type="caution">
    <text evidence="2">The sequence shown here is derived from an EMBL/GenBank/DDBJ whole genome shotgun (WGS) entry which is preliminary data.</text>
</comment>
<dbReference type="OrthoDB" id="9972840at2"/>
<keyword evidence="3" id="KW-1185">Reference proteome</keyword>
<reference evidence="2 3" key="1">
    <citation type="submission" date="2015-11" db="EMBL/GenBank/DDBJ databases">
        <title>Genomic analysis of 38 Legionella species identifies large and diverse effector repertoires.</title>
        <authorList>
            <person name="Burstein D."/>
            <person name="Amaro F."/>
            <person name="Zusman T."/>
            <person name="Lifshitz Z."/>
            <person name="Cohen O."/>
            <person name="Gilbert J.A."/>
            <person name="Pupko T."/>
            <person name="Shuman H.A."/>
            <person name="Segal G."/>
        </authorList>
    </citation>
    <scope>NUCLEOTIDE SEQUENCE [LARGE SCALE GENOMIC DNA]</scope>
    <source>
        <strain evidence="2 3">ATCC 49506</strain>
    </source>
</reference>
<proteinExistence type="predicted"/>
<gene>
    <name evidence="2" type="ORF">Lnau_0514</name>
</gene>
<dbReference type="STRING" id="45070.Lnau_0514"/>